<dbReference type="STRING" id="649333.SAMN04487989_101736"/>
<keyword evidence="9" id="KW-0479">Metal-binding</keyword>
<dbReference type="Gene3D" id="3.40.630.10">
    <property type="entry name" value="Zn peptidases"/>
    <property type="match status" value="1"/>
</dbReference>
<evidence type="ECO:0000256" key="19">
    <source>
        <dbReference type="ARBA" id="ARBA00025833"/>
    </source>
</evidence>
<dbReference type="PANTHER" id="PTHR12053:SF3">
    <property type="entry name" value="CARBOXYPEPTIDASE Q"/>
    <property type="match status" value="1"/>
</dbReference>
<dbReference type="GO" id="GO:0005764">
    <property type="term" value="C:lysosome"/>
    <property type="evidence" value="ECO:0007669"/>
    <property type="project" value="UniProtKB-SubCell"/>
</dbReference>
<dbReference type="SUPFAM" id="SSF53187">
    <property type="entry name" value="Zn-dependent exopeptidases"/>
    <property type="match status" value="1"/>
</dbReference>
<dbReference type="GO" id="GO:0070573">
    <property type="term" value="F:metallodipeptidase activity"/>
    <property type="evidence" value="ECO:0007669"/>
    <property type="project" value="InterPro"/>
</dbReference>
<keyword evidence="8" id="KW-0645">Protease</keyword>
<dbReference type="AlphaFoldDB" id="A0A1I4ZD24"/>
<keyword evidence="11" id="KW-0378">Hydrolase</keyword>
<evidence type="ECO:0000256" key="12">
    <source>
        <dbReference type="ARBA" id="ARBA00022824"/>
    </source>
</evidence>
<dbReference type="InterPro" id="IPR039866">
    <property type="entry name" value="CPQ"/>
</dbReference>
<feature type="chain" id="PRO_5011647651" description="Carboxypeptidase Q" evidence="21">
    <location>
        <begin position="22"/>
        <end position="575"/>
    </location>
</feature>
<feature type="signal peptide" evidence="21">
    <location>
        <begin position="1"/>
        <end position="21"/>
    </location>
</feature>
<dbReference type="RefSeq" id="WP_143094880.1">
    <property type="nucleotide sequence ID" value="NZ_FOVN01000001.1"/>
</dbReference>
<dbReference type="EMBL" id="FOVN01000001">
    <property type="protein sequence ID" value="SFN48181.1"/>
    <property type="molecule type" value="Genomic_DNA"/>
</dbReference>
<evidence type="ECO:0000256" key="17">
    <source>
        <dbReference type="ARBA" id="ARBA00023180"/>
    </source>
</evidence>
<keyword evidence="24" id="KW-1185">Reference proteome</keyword>
<protein>
    <recommendedName>
        <fullName evidence="5">Carboxypeptidase Q</fullName>
    </recommendedName>
    <alternativeName>
        <fullName evidence="20">Plasma glutamate carboxypeptidase</fullName>
    </alternativeName>
</protein>
<dbReference type="SUPFAM" id="SSF52025">
    <property type="entry name" value="PA domain"/>
    <property type="match status" value="1"/>
</dbReference>
<evidence type="ECO:0000256" key="10">
    <source>
        <dbReference type="ARBA" id="ARBA00022729"/>
    </source>
</evidence>
<dbReference type="GO" id="GO:0046872">
    <property type="term" value="F:metal ion binding"/>
    <property type="evidence" value="ECO:0007669"/>
    <property type="project" value="UniProtKB-KW"/>
</dbReference>
<proteinExistence type="predicted"/>
<accession>A0A1I4ZD24</accession>
<evidence type="ECO:0000259" key="22">
    <source>
        <dbReference type="Pfam" id="PF04389"/>
    </source>
</evidence>
<keyword evidence="10 21" id="KW-0732">Signal</keyword>
<gene>
    <name evidence="23" type="ORF">SAMN04487989_101736</name>
</gene>
<evidence type="ECO:0000313" key="23">
    <source>
        <dbReference type="EMBL" id="SFN48181.1"/>
    </source>
</evidence>
<organism evidence="23 24">
    <name type="scientific">Bizionia echini</name>
    <dbReference type="NCBI Taxonomy" id="649333"/>
    <lineage>
        <taxon>Bacteria</taxon>
        <taxon>Pseudomonadati</taxon>
        <taxon>Bacteroidota</taxon>
        <taxon>Flavobacteriia</taxon>
        <taxon>Flavobacteriales</taxon>
        <taxon>Flavobacteriaceae</taxon>
        <taxon>Bizionia</taxon>
    </lineage>
</organism>
<dbReference type="OrthoDB" id="9762302at2"/>
<name>A0A1I4ZD24_9FLAO</name>
<evidence type="ECO:0000256" key="5">
    <source>
        <dbReference type="ARBA" id="ARBA00014116"/>
    </source>
</evidence>
<evidence type="ECO:0000256" key="4">
    <source>
        <dbReference type="ARBA" id="ARBA00004613"/>
    </source>
</evidence>
<evidence type="ECO:0000256" key="7">
    <source>
        <dbReference type="ARBA" id="ARBA00022645"/>
    </source>
</evidence>
<comment type="subunit">
    <text evidence="19">Homodimer. The monomeric form is inactive while the homodimer is active.</text>
</comment>
<dbReference type="GO" id="GO:0005576">
    <property type="term" value="C:extracellular region"/>
    <property type="evidence" value="ECO:0007669"/>
    <property type="project" value="UniProtKB-SubCell"/>
</dbReference>
<keyword evidence="17" id="KW-0325">Glycoprotein</keyword>
<evidence type="ECO:0000256" key="18">
    <source>
        <dbReference type="ARBA" id="ARBA00023228"/>
    </source>
</evidence>
<evidence type="ECO:0000256" key="8">
    <source>
        <dbReference type="ARBA" id="ARBA00022670"/>
    </source>
</evidence>
<evidence type="ECO:0000256" key="1">
    <source>
        <dbReference type="ARBA" id="ARBA00004240"/>
    </source>
</evidence>
<keyword evidence="15" id="KW-0482">Metalloprotease</keyword>
<dbReference type="GO" id="GO:0004180">
    <property type="term" value="F:carboxypeptidase activity"/>
    <property type="evidence" value="ECO:0007669"/>
    <property type="project" value="UniProtKB-KW"/>
</dbReference>
<keyword evidence="7" id="KW-0121">Carboxypeptidase</keyword>
<evidence type="ECO:0000313" key="24">
    <source>
        <dbReference type="Proteomes" id="UP000198705"/>
    </source>
</evidence>
<dbReference type="InterPro" id="IPR046450">
    <property type="entry name" value="PA_dom_sf"/>
</dbReference>
<dbReference type="Pfam" id="PF04389">
    <property type="entry name" value="Peptidase_M28"/>
    <property type="match status" value="1"/>
</dbReference>
<comment type="subcellular location">
    <subcellularLocation>
        <location evidence="1">Endoplasmic reticulum</location>
    </subcellularLocation>
    <subcellularLocation>
        <location evidence="3">Golgi apparatus</location>
    </subcellularLocation>
    <subcellularLocation>
        <location evidence="2">Lysosome</location>
    </subcellularLocation>
    <subcellularLocation>
        <location evidence="4">Secreted</location>
    </subcellularLocation>
</comment>
<sequence length="575" mass="64570">MIKNILFLCLFSVTFSNIIQAQAIKKRVTKESVEQTVITSFSGDLAYETTAFVEQYWRVVGNTGFNESIFFIAKHLENAGFVLEEKSKPNNRLTYRIEKRPLKNPTWEMVDALITFNSKEAPLLDYKTNRNMVALNSYSTPKEGVSAEVVYVKDVQKLKKMDVKGKIVFAETSPSRIYNDAIVNGGAIGLMTYDNPSYLQPEKNTTSIQFRSIPLNSKLKPWAIALSYQAKERLKEALLKGPITLHVQIETKIYESEELTIVADIKGNKLPNERLVFSAHVQEPGANDNATGVGVALEMATLSAKLLQNNTWNPTRTLTFLWGDEIVSTGRYVQEDKMRAQHIKWGISLDMVGENTDITGGSFLIEKMPDPSAIWTRGNDKHSEWGGSKMSLDQMKPHYLNDIVIGEFEAQGKRANWEVNTNPFEGGSDHMPFLRSNIPSVLFWHFTDQFYHTDNDRLDKVSKETLKNVGTASLLSAYTLLNSDATTAKTIITHIETAAISRLHEELKQGKIAIKKGDKLAEQIEIIKAWEDWYVKAIATTIDMSPEATSLKEAIEKAQASVRATSEAALLELSK</sequence>
<evidence type="ECO:0000256" key="16">
    <source>
        <dbReference type="ARBA" id="ARBA00023145"/>
    </source>
</evidence>
<feature type="domain" description="Peptidase M28" evidence="22">
    <location>
        <begin position="261"/>
        <end position="473"/>
    </location>
</feature>
<reference evidence="24" key="1">
    <citation type="submission" date="2016-10" db="EMBL/GenBank/DDBJ databases">
        <authorList>
            <person name="Varghese N."/>
            <person name="Submissions S."/>
        </authorList>
    </citation>
    <scope>NUCLEOTIDE SEQUENCE [LARGE SCALE GENOMIC DNA]</scope>
    <source>
        <strain evidence="24">DSM 23925</strain>
    </source>
</reference>
<evidence type="ECO:0000256" key="21">
    <source>
        <dbReference type="SAM" id="SignalP"/>
    </source>
</evidence>
<keyword evidence="14" id="KW-0333">Golgi apparatus</keyword>
<evidence type="ECO:0000256" key="15">
    <source>
        <dbReference type="ARBA" id="ARBA00023049"/>
    </source>
</evidence>
<evidence type="ECO:0000256" key="6">
    <source>
        <dbReference type="ARBA" id="ARBA00022525"/>
    </source>
</evidence>
<evidence type="ECO:0000256" key="3">
    <source>
        <dbReference type="ARBA" id="ARBA00004555"/>
    </source>
</evidence>
<keyword evidence="18" id="KW-0458">Lysosome</keyword>
<dbReference type="GO" id="GO:0006508">
    <property type="term" value="P:proteolysis"/>
    <property type="evidence" value="ECO:0007669"/>
    <property type="project" value="UniProtKB-KW"/>
</dbReference>
<dbReference type="Proteomes" id="UP000198705">
    <property type="component" value="Unassembled WGS sequence"/>
</dbReference>
<evidence type="ECO:0000256" key="13">
    <source>
        <dbReference type="ARBA" id="ARBA00022833"/>
    </source>
</evidence>
<dbReference type="Gene3D" id="3.50.30.30">
    <property type="match status" value="1"/>
</dbReference>
<keyword evidence="13" id="KW-0862">Zinc</keyword>
<evidence type="ECO:0000256" key="11">
    <source>
        <dbReference type="ARBA" id="ARBA00022801"/>
    </source>
</evidence>
<evidence type="ECO:0000256" key="2">
    <source>
        <dbReference type="ARBA" id="ARBA00004371"/>
    </source>
</evidence>
<evidence type="ECO:0000256" key="20">
    <source>
        <dbReference type="ARBA" id="ARBA00033328"/>
    </source>
</evidence>
<dbReference type="PANTHER" id="PTHR12053">
    <property type="entry name" value="PROTEASE FAMILY M28 PLASMA GLUTAMATE CARBOXYPEPTIDASE-RELATED"/>
    <property type="match status" value="1"/>
</dbReference>
<keyword evidence="6" id="KW-0964">Secreted</keyword>
<keyword evidence="16" id="KW-0865">Zymogen</keyword>
<dbReference type="InterPro" id="IPR007484">
    <property type="entry name" value="Peptidase_M28"/>
</dbReference>
<keyword evidence="12" id="KW-0256">Endoplasmic reticulum</keyword>
<evidence type="ECO:0000256" key="9">
    <source>
        <dbReference type="ARBA" id="ARBA00022723"/>
    </source>
</evidence>
<evidence type="ECO:0000256" key="14">
    <source>
        <dbReference type="ARBA" id="ARBA00023034"/>
    </source>
</evidence>